<dbReference type="SUPFAM" id="SSF48403">
    <property type="entry name" value="Ankyrin repeat"/>
    <property type="match status" value="1"/>
</dbReference>
<sequence length="43" mass="4755">PVEGKTALMEAVAEGHYNAALWLLREFGADVNAQDFESRTPLH</sequence>
<evidence type="ECO:0000313" key="1">
    <source>
        <dbReference type="EMBL" id="CAD7233223.1"/>
    </source>
</evidence>
<reference evidence="1" key="1">
    <citation type="submission" date="2020-11" db="EMBL/GenBank/DDBJ databases">
        <authorList>
            <person name="Tran Van P."/>
        </authorList>
    </citation>
    <scope>NUCLEOTIDE SEQUENCE</scope>
</reference>
<protein>
    <submittedName>
        <fullName evidence="1">Uncharacterized protein</fullName>
    </submittedName>
</protein>
<feature type="non-terminal residue" evidence="1">
    <location>
        <position position="1"/>
    </location>
</feature>
<dbReference type="EMBL" id="OB665856">
    <property type="protein sequence ID" value="CAD7233223.1"/>
    <property type="molecule type" value="Genomic_DNA"/>
</dbReference>
<name>A0A7R8WK56_9CRUS</name>
<dbReference type="InterPro" id="IPR002110">
    <property type="entry name" value="Ankyrin_rpt"/>
</dbReference>
<dbReference type="Pfam" id="PF00023">
    <property type="entry name" value="Ank"/>
    <property type="match status" value="1"/>
</dbReference>
<gene>
    <name evidence="1" type="ORF">CTOB1V02_LOCUS11046</name>
</gene>
<dbReference type="PROSITE" id="PS50088">
    <property type="entry name" value="ANK_REPEAT"/>
    <property type="match status" value="1"/>
</dbReference>
<accession>A0A7R8WK56</accession>
<dbReference type="PROSITE" id="PS50297">
    <property type="entry name" value="ANK_REP_REGION"/>
    <property type="match status" value="1"/>
</dbReference>
<dbReference type="Gene3D" id="1.25.40.20">
    <property type="entry name" value="Ankyrin repeat-containing domain"/>
    <property type="match status" value="1"/>
</dbReference>
<dbReference type="AlphaFoldDB" id="A0A7R8WK56"/>
<organism evidence="1">
    <name type="scientific">Cyprideis torosa</name>
    <dbReference type="NCBI Taxonomy" id="163714"/>
    <lineage>
        <taxon>Eukaryota</taxon>
        <taxon>Metazoa</taxon>
        <taxon>Ecdysozoa</taxon>
        <taxon>Arthropoda</taxon>
        <taxon>Crustacea</taxon>
        <taxon>Oligostraca</taxon>
        <taxon>Ostracoda</taxon>
        <taxon>Podocopa</taxon>
        <taxon>Podocopida</taxon>
        <taxon>Cytherocopina</taxon>
        <taxon>Cytheroidea</taxon>
        <taxon>Cytherideidae</taxon>
        <taxon>Cyprideis</taxon>
    </lineage>
</organism>
<dbReference type="OrthoDB" id="496981at2759"/>
<proteinExistence type="predicted"/>
<dbReference type="InterPro" id="IPR036770">
    <property type="entry name" value="Ankyrin_rpt-contain_sf"/>
</dbReference>